<reference evidence="1 2" key="2">
    <citation type="submission" date="2021-10" db="EMBL/GenBank/DDBJ databases">
        <authorList>
            <person name="Piombo E."/>
        </authorList>
    </citation>
    <scope>NUCLEOTIDE SEQUENCE [LARGE SCALE GENOMIC DNA]</scope>
</reference>
<name>A0A9P0EP38_9HYPO</name>
<dbReference type="EMBL" id="CABFOC020000050">
    <property type="protein sequence ID" value="CAH0054595.1"/>
    <property type="molecule type" value="Genomic_DNA"/>
</dbReference>
<accession>A0A9P0EP38</accession>
<dbReference type="Proteomes" id="UP000775872">
    <property type="component" value="Unassembled WGS sequence"/>
</dbReference>
<proteinExistence type="predicted"/>
<evidence type="ECO:0000313" key="2">
    <source>
        <dbReference type="Proteomes" id="UP000775872"/>
    </source>
</evidence>
<reference evidence="2" key="1">
    <citation type="submission" date="2019-06" db="EMBL/GenBank/DDBJ databases">
        <authorList>
            <person name="Broberg M."/>
        </authorList>
    </citation>
    <scope>NUCLEOTIDE SEQUENCE [LARGE SCALE GENOMIC DNA]</scope>
</reference>
<evidence type="ECO:0000313" key="1">
    <source>
        <dbReference type="EMBL" id="CAH0054595.1"/>
    </source>
</evidence>
<sequence>MFSLASFVEDMNHAWLVVNRDLLPVAVLNARVELYLVITPYVVASGTYRVSKVTKRETVAERCLANATTS</sequence>
<organism evidence="1 2">
    <name type="scientific">Clonostachys solani</name>
    <dbReference type="NCBI Taxonomy" id="160281"/>
    <lineage>
        <taxon>Eukaryota</taxon>
        <taxon>Fungi</taxon>
        <taxon>Dikarya</taxon>
        <taxon>Ascomycota</taxon>
        <taxon>Pezizomycotina</taxon>
        <taxon>Sordariomycetes</taxon>
        <taxon>Hypocreomycetidae</taxon>
        <taxon>Hypocreales</taxon>
        <taxon>Bionectriaceae</taxon>
        <taxon>Clonostachys</taxon>
    </lineage>
</organism>
<gene>
    <name evidence="1" type="ORF">CSOL1703_00016661</name>
</gene>
<keyword evidence="2" id="KW-1185">Reference proteome</keyword>
<comment type="caution">
    <text evidence="1">The sequence shown here is derived from an EMBL/GenBank/DDBJ whole genome shotgun (WGS) entry which is preliminary data.</text>
</comment>
<protein>
    <submittedName>
        <fullName evidence="1">Uncharacterized protein</fullName>
    </submittedName>
</protein>
<dbReference type="AlphaFoldDB" id="A0A9P0EP38"/>